<dbReference type="GeneID" id="77135742"/>
<dbReference type="SUPFAM" id="SSF88874">
    <property type="entry name" value="Receptor-binding domain of short tail fibre protein gp12"/>
    <property type="match status" value="1"/>
</dbReference>
<name>C3X7Z4_OXAFO</name>
<dbReference type="Gene3D" id="3.90.1340.10">
    <property type="entry name" value="Phage tail collar domain"/>
    <property type="match status" value="1"/>
</dbReference>
<dbReference type="HOGENOM" id="CLU_707576_0_0_4"/>
<evidence type="ECO:0000313" key="3">
    <source>
        <dbReference type="EMBL" id="EEO29320.1"/>
    </source>
</evidence>
<dbReference type="EMBL" id="GG658170">
    <property type="protein sequence ID" value="EEO29320.1"/>
    <property type="molecule type" value="Genomic_DNA"/>
</dbReference>
<dbReference type="InterPro" id="IPR011083">
    <property type="entry name" value="Phage_tail_collar_dom"/>
</dbReference>
<accession>C3X7Z4</accession>
<dbReference type="InterPro" id="IPR037053">
    <property type="entry name" value="Phage_tail_collar_dom_sf"/>
</dbReference>
<dbReference type="Pfam" id="PF07484">
    <property type="entry name" value="Collar"/>
    <property type="match status" value="1"/>
</dbReference>
<dbReference type="OrthoDB" id="8613813at2"/>
<proteinExistence type="predicted"/>
<sequence length="390" mass="41595">MTKLPEKGLLSGSKTPHTTTGEMKEALGRLRDYLNELLGEDSADKETARQALGIDLKVLSDKIEAKADQETLEETMKNKVDQTLFESKTDELEQEIAKRGTPVGTIEFFAMTTPPAGYLRADGAEVGRETWPQLFAAIGTTFGAGNGETTFNLPDLAGRFAQGSMTPGQKIEAGLPNITGTINNPSPADTAFTFGGEWPIAGTSNPGALTSKGNLTNKAIAESSWTGGSVLGSISFDAGRSNSIYGASATVQPPALTLLPCIKAFDAVTDPGLIDITGLANELAAHKHVTETYNDGTNWYRKWSDGWLEQGGFSGPFTSAYGRITLSRPYADTDYNVQLTPTGRPYGTPPTVLLDGNNDKNMTTTGFYVGGNDWVSGYVKWYACGQGTQS</sequence>
<dbReference type="RefSeq" id="WP_005879702.1">
    <property type="nucleotide sequence ID" value="NZ_CP019430.1"/>
</dbReference>
<protein>
    <submittedName>
        <fullName evidence="3">Phage Tail Collar Domain protein</fullName>
    </submittedName>
</protein>
<gene>
    <name evidence="3" type="ORF">OFBG_00348</name>
</gene>
<feature type="compositionally biased region" description="Polar residues" evidence="1">
    <location>
        <begin position="12"/>
        <end position="21"/>
    </location>
</feature>
<organism evidence="3 4">
    <name type="scientific">Oxalobacter formigenes OXCC13</name>
    <dbReference type="NCBI Taxonomy" id="556269"/>
    <lineage>
        <taxon>Bacteria</taxon>
        <taxon>Pseudomonadati</taxon>
        <taxon>Pseudomonadota</taxon>
        <taxon>Betaproteobacteria</taxon>
        <taxon>Burkholderiales</taxon>
        <taxon>Oxalobacteraceae</taxon>
        <taxon>Oxalobacter</taxon>
    </lineage>
</organism>
<keyword evidence="4" id="KW-1185">Reference proteome</keyword>
<dbReference type="eggNOG" id="COG4675">
    <property type="taxonomic scope" value="Bacteria"/>
</dbReference>
<evidence type="ECO:0000259" key="2">
    <source>
        <dbReference type="Pfam" id="PF07484"/>
    </source>
</evidence>
<feature type="region of interest" description="Disordered" evidence="1">
    <location>
        <begin position="1"/>
        <end position="23"/>
    </location>
</feature>
<evidence type="ECO:0000313" key="4">
    <source>
        <dbReference type="Proteomes" id="UP000005089"/>
    </source>
</evidence>
<dbReference type="Proteomes" id="UP000005089">
    <property type="component" value="Unassembled WGS sequence"/>
</dbReference>
<feature type="domain" description="Phage tail collar" evidence="2">
    <location>
        <begin position="104"/>
        <end position="160"/>
    </location>
</feature>
<dbReference type="AlphaFoldDB" id="C3X7Z4"/>
<reference evidence="3 4" key="1">
    <citation type="submission" date="2009-02" db="EMBL/GenBank/DDBJ databases">
        <title>The Genome Sequence of Oxalobacter formigenes OXCC13.</title>
        <authorList>
            <consortium name="The Broad Institute Genome Sequencing Platform"/>
            <person name="Ward D."/>
            <person name="Young S.K."/>
            <person name="Kodira C.D."/>
            <person name="Zeng Q."/>
            <person name="Koehrsen M."/>
            <person name="Alvarado L."/>
            <person name="Berlin A."/>
            <person name="Borenstein D."/>
            <person name="Chen Z."/>
            <person name="Engels R."/>
            <person name="Freedman E."/>
            <person name="Gellesch M."/>
            <person name="Goldberg J."/>
            <person name="Griggs A."/>
            <person name="Gujja S."/>
            <person name="Heiman D."/>
            <person name="Hepburn T."/>
            <person name="Howarth C."/>
            <person name="Jen D."/>
            <person name="Larson L."/>
            <person name="Lewis B."/>
            <person name="Mehta T."/>
            <person name="Park D."/>
            <person name="Pearson M."/>
            <person name="Roberts A."/>
            <person name="Saif S."/>
            <person name="Shea T."/>
            <person name="Shenoy N."/>
            <person name="Sisk P."/>
            <person name="Stolte C."/>
            <person name="Sykes S."/>
            <person name="Walk T."/>
            <person name="White J."/>
            <person name="Yandava C."/>
            <person name="Allison M.J."/>
            <person name="Lander E."/>
            <person name="Nusbaum C."/>
            <person name="Galagan J."/>
            <person name="Birren B."/>
        </authorList>
    </citation>
    <scope>NUCLEOTIDE SEQUENCE [LARGE SCALE GENOMIC DNA]</scope>
    <source>
        <strain evidence="3 4">OXCC13</strain>
    </source>
</reference>
<evidence type="ECO:0000256" key="1">
    <source>
        <dbReference type="SAM" id="MobiDB-lite"/>
    </source>
</evidence>
<dbReference type="STRING" id="847.BRW83_1909"/>